<dbReference type="InterPro" id="IPR005801">
    <property type="entry name" value="ADC_synthase"/>
</dbReference>
<dbReference type="SUPFAM" id="SSF56752">
    <property type="entry name" value="D-aminoacid aminotransferase-like PLP-dependent enzymes"/>
    <property type="match status" value="1"/>
</dbReference>
<dbReference type="Gene3D" id="3.30.470.10">
    <property type="match status" value="1"/>
</dbReference>
<dbReference type="Proteomes" id="UP000562492">
    <property type="component" value="Unassembled WGS sequence"/>
</dbReference>
<evidence type="ECO:0000259" key="1">
    <source>
        <dbReference type="Pfam" id="PF00425"/>
    </source>
</evidence>
<dbReference type="InterPro" id="IPR043131">
    <property type="entry name" value="BCAT-like_N"/>
</dbReference>
<dbReference type="InterPro" id="IPR043132">
    <property type="entry name" value="BCAT-like_C"/>
</dbReference>
<dbReference type="PANTHER" id="PTHR11236">
    <property type="entry name" value="AMINOBENZOATE/ANTHRANILATE SYNTHASE"/>
    <property type="match status" value="1"/>
</dbReference>
<dbReference type="PRINTS" id="PR00095">
    <property type="entry name" value="ANTSNTHASEI"/>
</dbReference>
<keyword evidence="2" id="KW-0808">Transferase</keyword>
<dbReference type="InterPro" id="IPR015890">
    <property type="entry name" value="Chorismate_C"/>
</dbReference>
<dbReference type="GO" id="GO:0008696">
    <property type="term" value="F:4-amino-4-deoxychorismate lyase activity"/>
    <property type="evidence" value="ECO:0007669"/>
    <property type="project" value="UniProtKB-EC"/>
</dbReference>
<sequence>MDQSISFFAQIDMGQPLYGDAERLQAAFRTPLRVLSAHDADSLRTVLHEVEQAALADCWCVGGLRYEAASALDPRLPTQAPAGPGPLAWFAVCDADGVQEALAPNNQVSMPPLPSLHWHNPLARDAFDARITGIHRAIADGRYYQINYTQQLQGQSDAACDGAALFATLQRAQPGGYALHIDMGGEQVLSVSPELFFDWHRPASGAGDILTRPMKGTAPRGATQPQDAAQAEALRSSIKERAENVMIVDLLRNDLGRLAEVGSVQVPQLFGLQALPTVWQMTSDVRARLPAGTRLLDVFTALFPCGSVTGAPKRAAMQAIAELESGPRGWYCGALGVVRPDGAGGIRATFNVPIRTVVLGGRQLQCGIGSGITADATAEGEWREWGHKRAFLERASMAFDLIETLALEAGELRHRERHLQRMAEAAAHFGYPWSLAEAQAALQAVAQAHPQGLWRVRLLLGAQGVFSCEAFACPPSAAQVQLQWAGAPLAEAHSEWVRFKTSRRAHYERWAPQDSAVFDTVLWNEAGEITETTRGNIAALIDGRWITPALHCGLLPGVGRAVALDAGRVEEGVIRLVDVPRVEAWAFINSLRGWIPAQVGGDTPAL</sequence>
<evidence type="ECO:0000313" key="3">
    <source>
        <dbReference type="Proteomes" id="UP000562492"/>
    </source>
</evidence>
<dbReference type="Pfam" id="PF00425">
    <property type="entry name" value="Chorismate_bind"/>
    <property type="match status" value="1"/>
</dbReference>
<feature type="domain" description="Chorismate-utilising enzyme C-terminal" evidence="1">
    <location>
        <begin position="124"/>
        <end position="388"/>
    </location>
</feature>
<dbReference type="InterPro" id="IPR019999">
    <property type="entry name" value="Anth_synth_I-like"/>
</dbReference>
<accession>A0ABR6RDU1</accession>
<name>A0ABR6RDU1_9BURK</name>
<dbReference type="GO" id="GO:0046820">
    <property type="term" value="F:4-amino-4-deoxychorismate synthase activity"/>
    <property type="evidence" value="ECO:0007669"/>
    <property type="project" value="UniProtKB-EC"/>
</dbReference>
<protein>
    <submittedName>
        <fullName evidence="2">Para-aminobenzoate synthetase/4-amino-4-deoxychorismate lyase</fullName>
        <ecNumber evidence="2">2.6.1.85</ecNumber>
        <ecNumber evidence="2">4.1.3.38</ecNumber>
    </submittedName>
</protein>
<dbReference type="EC" id="2.6.1.85" evidence="2"/>
<gene>
    <name evidence="2" type="ORF">HNP33_001381</name>
</gene>
<dbReference type="Pfam" id="PF01063">
    <property type="entry name" value="Aminotran_4"/>
    <property type="match status" value="1"/>
</dbReference>
<dbReference type="RefSeq" id="WP_233464418.1">
    <property type="nucleotide sequence ID" value="NZ_JACHKZ010000006.1"/>
</dbReference>
<dbReference type="InterPro" id="IPR001544">
    <property type="entry name" value="Aminotrans_IV"/>
</dbReference>
<comment type="caution">
    <text evidence="2">The sequence shown here is derived from an EMBL/GenBank/DDBJ whole genome shotgun (WGS) entry which is preliminary data.</text>
</comment>
<keyword evidence="2" id="KW-0456">Lyase</keyword>
<keyword evidence="2" id="KW-0032">Aminotransferase</keyword>
<dbReference type="Gene3D" id="3.60.120.10">
    <property type="entry name" value="Anthranilate synthase"/>
    <property type="match status" value="1"/>
</dbReference>
<dbReference type="EC" id="4.1.3.38" evidence="2"/>
<evidence type="ECO:0000313" key="2">
    <source>
        <dbReference type="EMBL" id="MBB6577326.1"/>
    </source>
</evidence>
<proteinExistence type="predicted"/>
<dbReference type="EMBL" id="JACHKZ010000006">
    <property type="protein sequence ID" value="MBB6577326.1"/>
    <property type="molecule type" value="Genomic_DNA"/>
</dbReference>
<organism evidence="2 3">
    <name type="scientific">Comamonas odontotermitis</name>
    <dbReference type="NCBI Taxonomy" id="379895"/>
    <lineage>
        <taxon>Bacteria</taxon>
        <taxon>Pseudomonadati</taxon>
        <taxon>Pseudomonadota</taxon>
        <taxon>Betaproteobacteria</taxon>
        <taxon>Burkholderiales</taxon>
        <taxon>Comamonadaceae</taxon>
        <taxon>Comamonas</taxon>
    </lineage>
</organism>
<keyword evidence="3" id="KW-1185">Reference proteome</keyword>
<dbReference type="SUPFAM" id="SSF56322">
    <property type="entry name" value="ADC synthase"/>
    <property type="match status" value="1"/>
</dbReference>
<dbReference type="Gene3D" id="3.20.10.10">
    <property type="entry name" value="D-amino Acid Aminotransferase, subunit A, domain 2"/>
    <property type="match status" value="1"/>
</dbReference>
<reference evidence="2 3" key="1">
    <citation type="submission" date="2020-08" db="EMBL/GenBank/DDBJ databases">
        <title>Functional genomics of gut bacteria from endangered species of beetles.</title>
        <authorList>
            <person name="Carlos-Shanley C."/>
        </authorList>
    </citation>
    <scope>NUCLEOTIDE SEQUENCE [LARGE SCALE GENOMIC DNA]</scope>
    <source>
        <strain evidence="2 3">S00124</strain>
    </source>
</reference>
<dbReference type="PANTHER" id="PTHR11236:SF50">
    <property type="entry name" value="AMINODEOXYCHORISMATE SYNTHASE COMPONENT 1"/>
    <property type="match status" value="1"/>
</dbReference>
<dbReference type="InterPro" id="IPR036038">
    <property type="entry name" value="Aminotransferase-like"/>
</dbReference>